<sequence length="473" mass="51175">MNFSTILKLAYVLVFASALHLPNIDKRSNSTTSPFSVGFSLKRGSNHQLISTETGAKAKLVFNHGVTKKDGTASVTIENEKTFYLVDVEVGSNKDKNQVLIDTGSSDLWVVASDANCQGVDCKNYGTFDESSSSSYKDLNENFKISYGDGSGASGNWATDDVTVGDVEVSALQFAVATQSSSDIGVLGIATKNVESSDSSYNNLPYALQKQGKIDKVAYSLYLNSKSAASGTLLFGGIDHAKYSGSLVKFPYSGYGFNIQLNSIDYNGDSNSFNDKVLLDSGTTLTYLPQDIVDSIGKALNGSWDSSAGIYTIDCDQPDDKYIEYKFNGLTIKVPLSDLVFDFDSSSSCALGYIATSNTYILGDNFLRNAYVYYDLDDTSISLAQVVFTDSTDIETFINKMSHQYHFNVQMSCSGCSGAVNRVLTKLDGVSDIKISLEDQTVDVTTSDSLDYDTVYNTISKTGKKVIDGKVVQ</sequence>
<keyword evidence="10 15" id="KW-0378">Hydrolase</keyword>
<dbReference type="GO" id="GO:0016531">
    <property type="term" value="F:copper chaperone activity"/>
    <property type="evidence" value="ECO:0007669"/>
    <property type="project" value="UniProtKB-ARBA"/>
</dbReference>
<evidence type="ECO:0000256" key="5">
    <source>
        <dbReference type="ARBA" id="ARBA00022525"/>
    </source>
</evidence>
<evidence type="ECO:0000256" key="13">
    <source>
        <dbReference type="PIRSR" id="PIRSR601461-1"/>
    </source>
</evidence>
<dbReference type="RefSeq" id="XP_020078997.1">
    <property type="nucleotide sequence ID" value="XM_020223895.1"/>
</dbReference>
<feature type="active site" evidence="13">
    <location>
        <position position="102"/>
    </location>
</feature>
<dbReference type="EMBL" id="KV454538">
    <property type="protein sequence ID" value="ODV69930.1"/>
    <property type="molecule type" value="Genomic_DNA"/>
</dbReference>
<keyword evidence="8 16" id="KW-0732">Signal</keyword>
<dbReference type="InterPro" id="IPR036163">
    <property type="entry name" value="HMA_dom_sf"/>
</dbReference>
<dbReference type="AlphaFoldDB" id="A0A1E4RRM2"/>
<dbReference type="STRING" id="984485.A0A1E4RRM2"/>
<dbReference type="GO" id="GO:0046872">
    <property type="term" value="F:metal ion binding"/>
    <property type="evidence" value="ECO:0007669"/>
    <property type="project" value="UniProtKB-KW"/>
</dbReference>
<evidence type="ECO:0000256" key="9">
    <source>
        <dbReference type="ARBA" id="ARBA00022750"/>
    </source>
</evidence>
<dbReference type="Gene3D" id="3.30.70.100">
    <property type="match status" value="1"/>
</dbReference>
<evidence type="ECO:0000256" key="2">
    <source>
        <dbReference type="ARBA" id="ARBA00004613"/>
    </source>
</evidence>
<dbReference type="PROSITE" id="PS00141">
    <property type="entry name" value="ASP_PROTEASE"/>
    <property type="match status" value="2"/>
</dbReference>
<evidence type="ECO:0000256" key="8">
    <source>
        <dbReference type="ARBA" id="ARBA00022729"/>
    </source>
</evidence>
<dbReference type="PRINTS" id="PR00792">
    <property type="entry name" value="PEPSIN"/>
</dbReference>
<dbReference type="OrthoDB" id="771136at2759"/>
<evidence type="ECO:0000256" key="7">
    <source>
        <dbReference type="ARBA" id="ARBA00022723"/>
    </source>
</evidence>
<name>A0A1E4RRM2_9ASCO</name>
<keyword evidence="20" id="KW-1185">Reference proteome</keyword>
<dbReference type="PROSITE" id="PS50846">
    <property type="entry name" value="HMA_2"/>
    <property type="match status" value="1"/>
</dbReference>
<dbReference type="PANTHER" id="PTHR47966:SF65">
    <property type="entry name" value="ASPARTIC-TYPE ENDOPEPTIDASE"/>
    <property type="match status" value="1"/>
</dbReference>
<dbReference type="CDD" id="cd00371">
    <property type="entry name" value="HMA"/>
    <property type="match status" value="1"/>
</dbReference>
<dbReference type="InterPro" id="IPR033121">
    <property type="entry name" value="PEPTIDASE_A1"/>
</dbReference>
<evidence type="ECO:0000256" key="4">
    <source>
        <dbReference type="ARBA" id="ARBA00013207"/>
    </source>
</evidence>
<dbReference type="GO" id="GO:0005576">
    <property type="term" value="C:extracellular region"/>
    <property type="evidence" value="ECO:0007669"/>
    <property type="project" value="UniProtKB-SubCell"/>
</dbReference>
<comment type="catalytic activity">
    <reaction evidence="1">
        <text>Preferential cleavage at the carboxyl of hydrophobic amino acids, but fails to cleave 15-Leu-|-Tyr-16, 16-Tyr-|-Leu-17 and 24-Phe-|-Phe-25 of insulin B chain. Activates trypsinogen, and degrades keratin.</text>
        <dbReference type="EC" id="3.4.23.24"/>
    </reaction>
</comment>
<keyword evidence="9 15" id="KW-0064">Aspartyl protease</keyword>
<dbReference type="Pfam" id="PF00403">
    <property type="entry name" value="HMA"/>
    <property type="match status" value="1"/>
</dbReference>
<proteinExistence type="inferred from homology"/>
<dbReference type="FunFam" id="2.40.70.10:FF:000023">
    <property type="entry name" value="Aspartic protease"/>
    <property type="match status" value="1"/>
</dbReference>
<dbReference type="GeneID" id="30998444"/>
<dbReference type="SUPFAM" id="SSF50630">
    <property type="entry name" value="Acid proteases"/>
    <property type="match status" value="1"/>
</dbReference>
<comment type="subcellular location">
    <subcellularLocation>
        <location evidence="2">Secreted</location>
    </subcellularLocation>
</comment>
<dbReference type="FunFam" id="3.30.70.100:FF:000008">
    <property type="entry name" value="Copper transport protein ATOX1"/>
    <property type="match status" value="1"/>
</dbReference>
<dbReference type="Gene3D" id="2.40.70.10">
    <property type="entry name" value="Acid Proteases"/>
    <property type="match status" value="2"/>
</dbReference>
<keyword evidence="7" id="KW-0479">Metal-binding</keyword>
<dbReference type="EC" id="3.4.23.24" evidence="4"/>
<comment type="similarity">
    <text evidence="3 15">Belongs to the peptidase A1 family.</text>
</comment>
<evidence type="ECO:0000313" key="19">
    <source>
        <dbReference type="EMBL" id="ODV69930.1"/>
    </source>
</evidence>
<keyword evidence="11" id="KW-0865">Zymogen</keyword>
<keyword evidence="12 14" id="KW-1015">Disulfide bond</keyword>
<dbReference type="InterPro" id="IPR017969">
    <property type="entry name" value="Heavy-metal-associated_CS"/>
</dbReference>
<dbReference type="Pfam" id="PF00026">
    <property type="entry name" value="Asp"/>
    <property type="match status" value="1"/>
</dbReference>
<dbReference type="CDD" id="cd05474">
    <property type="entry name" value="SAP_like"/>
    <property type="match status" value="1"/>
</dbReference>
<accession>A0A1E4RRM2</accession>
<dbReference type="PROSITE" id="PS51767">
    <property type="entry name" value="PEPTIDASE_A1"/>
    <property type="match status" value="1"/>
</dbReference>
<reference evidence="20" key="1">
    <citation type="submission" date="2016-05" db="EMBL/GenBank/DDBJ databases">
        <title>Comparative genomics of biotechnologically important yeasts.</title>
        <authorList>
            <consortium name="DOE Joint Genome Institute"/>
            <person name="Riley R."/>
            <person name="Haridas S."/>
            <person name="Wolfe K.H."/>
            <person name="Lopes M.R."/>
            <person name="Hittinger C.T."/>
            <person name="Goker M."/>
            <person name="Salamov A."/>
            <person name="Wisecaver J."/>
            <person name="Long T.M."/>
            <person name="Aerts A.L."/>
            <person name="Barry K."/>
            <person name="Choi C."/>
            <person name="Clum A."/>
            <person name="Coughlan A.Y."/>
            <person name="Deshpande S."/>
            <person name="Douglass A.P."/>
            <person name="Hanson S.J."/>
            <person name="Klenk H.-P."/>
            <person name="Labutti K."/>
            <person name="Lapidus A."/>
            <person name="Lindquist E."/>
            <person name="Lipzen A."/>
            <person name="Meier-Kolthoff J.P."/>
            <person name="Ohm R.A."/>
            <person name="Otillar R.P."/>
            <person name="Pangilinan J."/>
            <person name="Peng Y."/>
            <person name="Rokas A."/>
            <person name="Rosa C.A."/>
            <person name="Scheuner C."/>
            <person name="Sibirny A.A."/>
            <person name="Slot J.C."/>
            <person name="Stielow J.B."/>
            <person name="Sun H."/>
            <person name="Kurtzman C.P."/>
            <person name="Blackwell M."/>
            <person name="Grigoriev I.V."/>
            <person name="Jeffries T.W."/>
        </authorList>
    </citation>
    <scope>NUCLEOTIDE SEQUENCE [LARGE SCALE GENOMIC DNA]</scope>
    <source>
        <strain evidence="20">NRRL Y-1933</strain>
    </source>
</reference>
<dbReference type="PROSITE" id="PS01047">
    <property type="entry name" value="HMA_1"/>
    <property type="match status" value="1"/>
</dbReference>
<feature type="signal peptide" evidence="16">
    <location>
        <begin position="1"/>
        <end position="18"/>
    </location>
</feature>
<evidence type="ECO:0000256" key="6">
    <source>
        <dbReference type="ARBA" id="ARBA00022670"/>
    </source>
</evidence>
<protein>
    <recommendedName>
        <fullName evidence="4">candidapepsin</fullName>
        <ecNumber evidence="4">3.4.23.24</ecNumber>
    </recommendedName>
</protein>
<evidence type="ECO:0000256" key="3">
    <source>
        <dbReference type="ARBA" id="ARBA00007447"/>
    </source>
</evidence>
<evidence type="ECO:0000256" key="10">
    <source>
        <dbReference type="ARBA" id="ARBA00022801"/>
    </source>
</evidence>
<dbReference type="GO" id="GO:0006508">
    <property type="term" value="P:proteolysis"/>
    <property type="evidence" value="ECO:0007669"/>
    <property type="project" value="UniProtKB-KW"/>
</dbReference>
<feature type="chain" id="PRO_5009162444" description="candidapepsin" evidence="16">
    <location>
        <begin position="19"/>
        <end position="473"/>
    </location>
</feature>
<evidence type="ECO:0000256" key="11">
    <source>
        <dbReference type="ARBA" id="ARBA00023145"/>
    </source>
</evidence>
<dbReference type="InterPro" id="IPR001461">
    <property type="entry name" value="Aspartic_peptidase_A1"/>
</dbReference>
<dbReference type="GO" id="GO:0004190">
    <property type="term" value="F:aspartic-type endopeptidase activity"/>
    <property type="evidence" value="ECO:0007669"/>
    <property type="project" value="UniProtKB-KW"/>
</dbReference>
<dbReference type="FunFam" id="2.40.70.10:FF:000011">
    <property type="entry name" value="Aspartic protease"/>
    <property type="match status" value="1"/>
</dbReference>
<dbReference type="InterPro" id="IPR001969">
    <property type="entry name" value="Aspartic_peptidase_AS"/>
</dbReference>
<evidence type="ECO:0000256" key="15">
    <source>
        <dbReference type="RuleBase" id="RU000454"/>
    </source>
</evidence>
<keyword evidence="6 15" id="KW-0645">Protease</keyword>
<evidence type="ECO:0000259" key="18">
    <source>
        <dbReference type="PROSITE" id="PS51767"/>
    </source>
</evidence>
<gene>
    <name evidence="19" type="ORF">HYPBUDRAFT_9247</name>
</gene>
<organism evidence="19 20">
    <name type="scientific">Hyphopichia burtonii NRRL Y-1933</name>
    <dbReference type="NCBI Taxonomy" id="984485"/>
    <lineage>
        <taxon>Eukaryota</taxon>
        <taxon>Fungi</taxon>
        <taxon>Dikarya</taxon>
        <taxon>Ascomycota</taxon>
        <taxon>Saccharomycotina</taxon>
        <taxon>Pichiomycetes</taxon>
        <taxon>Debaryomycetaceae</taxon>
        <taxon>Hyphopichia</taxon>
    </lineage>
</organism>
<dbReference type="InterPro" id="IPR021109">
    <property type="entry name" value="Peptidase_aspartic_dom_sf"/>
</dbReference>
<dbReference type="SUPFAM" id="SSF55008">
    <property type="entry name" value="HMA, heavy metal-associated domain"/>
    <property type="match status" value="1"/>
</dbReference>
<dbReference type="PANTHER" id="PTHR47966">
    <property type="entry name" value="BETA-SITE APP-CLEAVING ENZYME, ISOFORM A-RELATED"/>
    <property type="match status" value="1"/>
</dbReference>
<feature type="disulfide bond" evidence="14">
    <location>
        <begin position="315"/>
        <end position="349"/>
    </location>
</feature>
<evidence type="ECO:0000256" key="16">
    <source>
        <dbReference type="SAM" id="SignalP"/>
    </source>
</evidence>
<evidence type="ECO:0000259" key="17">
    <source>
        <dbReference type="PROSITE" id="PS50846"/>
    </source>
</evidence>
<dbReference type="Proteomes" id="UP000095085">
    <property type="component" value="Unassembled WGS sequence"/>
</dbReference>
<keyword evidence="5" id="KW-0964">Secreted</keyword>
<feature type="domain" description="Peptidase A1" evidence="18">
    <location>
        <begin position="84"/>
        <end position="384"/>
    </location>
</feature>
<evidence type="ECO:0000256" key="12">
    <source>
        <dbReference type="ARBA" id="ARBA00023157"/>
    </source>
</evidence>
<feature type="active site" evidence="13">
    <location>
        <position position="280"/>
    </location>
</feature>
<evidence type="ECO:0000256" key="14">
    <source>
        <dbReference type="PIRSR" id="PIRSR601461-2"/>
    </source>
</evidence>
<evidence type="ECO:0000313" key="20">
    <source>
        <dbReference type="Proteomes" id="UP000095085"/>
    </source>
</evidence>
<dbReference type="InterPro" id="IPR006121">
    <property type="entry name" value="HMA_dom"/>
</dbReference>
<evidence type="ECO:0000256" key="1">
    <source>
        <dbReference type="ARBA" id="ARBA00001675"/>
    </source>
</evidence>
<feature type="domain" description="HMA" evidence="17">
    <location>
        <begin position="402"/>
        <end position="467"/>
    </location>
</feature>
<dbReference type="InterPro" id="IPR033876">
    <property type="entry name" value="SAP-like"/>
</dbReference>